<feature type="compositionally biased region" description="Basic and acidic residues" evidence="1">
    <location>
        <begin position="73"/>
        <end position="84"/>
    </location>
</feature>
<feature type="chain" id="PRO_5003834128" evidence="2">
    <location>
        <begin position="28"/>
        <end position="96"/>
    </location>
</feature>
<dbReference type="Proteomes" id="UP000006281">
    <property type="component" value="Chromosome"/>
</dbReference>
<dbReference type="PATRIC" id="fig|1179773.3.peg.5019"/>
<dbReference type="BioCyc" id="SESP1179773:BN6_RS24180-MONOMER"/>
<dbReference type="RefSeq" id="WP_015102380.1">
    <property type="nucleotide sequence ID" value="NC_019673.1"/>
</dbReference>
<sequence>MSIIRRALLIVPASLAAIALSGTAAQADPGDVVFGDGNEVTNSNTTNNLVSIDDSFNNVSVWEVTVDIDDEWGDHGVGDQHPDDGPDDWDEADDGR</sequence>
<feature type="signal peptide" evidence="2">
    <location>
        <begin position="1"/>
        <end position="27"/>
    </location>
</feature>
<feature type="region of interest" description="Disordered" evidence="1">
    <location>
        <begin position="71"/>
        <end position="96"/>
    </location>
</feature>
<accession>K0K6R4</accession>
<dbReference type="AlphaFoldDB" id="K0K6R4"/>
<evidence type="ECO:0000256" key="2">
    <source>
        <dbReference type="SAM" id="SignalP"/>
    </source>
</evidence>
<keyword evidence="4" id="KW-1185">Reference proteome</keyword>
<dbReference type="EMBL" id="HE804045">
    <property type="protein sequence ID" value="CCH32268.1"/>
    <property type="molecule type" value="Genomic_DNA"/>
</dbReference>
<dbReference type="KEGG" id="sesp:BN6_50000"/>
<evidence type="ECO:0000313" key="4">
    <source>
        <dbReference type="Proteomes" id="UP000006281"/>
    </source>
</evidence>
<protein>
    <submittedName>
        <fullName evidence="3">Putative secreted protein</fullName>
    </submittedName>
</protein>
<proteinExistence type="predicted"/>
<keyword evidence="2" id="KW-0732">Signal</keyword>
<name>K0K6R4_SACES</name>
<evidence type="ECO:0000256" key="1">
    <source>
        <dbReference type="SAM" id="MobiDB-lite"/>
    </source>
</evidence>
<dbReference type="HOGENOM" id="CLU_183804_0_0_11"/>
<evidence type="ECO:0000313" key="3">
    <source>
        <dbReference type="EMBL" id="CCH32268.1"/>
    </source>
</evidence>
<feature type="compositionally biased region" description="Acidic residues" evidence="1">
    <location>
        <begin position="85"/>
        <end position="96"/>
    </location>
</feature>
<organism evidence="3 4">
    <name type="scientific">Saccharothrix espanaensis (strain ATCC 51144 / DSM 44229 / JCM 9112 / NBRC 15066 / NRRL 15764)</name>
    <dbReference type="NCBI Taxonomy" id="1179773"/>
    <lineage>
        <taxon>Bacteria</taxon>
        <taxon>Bacillati</taxon>
        <taxon>Actinomycetota</taxon>
        <taxon>Actinomycetes</taxon>
        <taxon>Pseudonocardiales</taxon>
        <taxon>Pseudonocardiaceae</taxon>
        <taxon>Saccharothrix</taxon>
    </lineage>
</organism>
<reference evidence="3 4" key="1">
    <citation type="journal article" date="2012" name="BMC Genomics">
        <title>Complete genome sequence of Saccharothrix espanaensis DSM 44229T and comparison to the other completely sequenced Pseudonocardiaceae.</title>
        <authorList>
            <person name="Strobel T."/>
            <person name="Al-Dilaimi A."/>
            <person name="Blom J."/>
            <person name="Gessner A."/>
            <person name="Kalinowski J."/>
            <person name="Luzhetska M."/>
            <person name="Puhler A."/>
            <person name="Szczepanowski R."/>
            <person name="Bechthold A."/>
            <person name="Ruckert C."/>
        </authorList>
    </citation>
    <scope>NUCLEOTIDE SEQUENCE [LARGE SCALE GENOMIC DNA]</scope>
    <source>
        <strain evidence="4">ATCC 51144 / DSM 44229 / JCM 9112 / NBRC 15066 / NRRL 15764</strain>
    </source>
</reference>
<gene>
    <name evidence="3" type="ordered locus">BN6_50000</name>
</gene>